<name>A0A9Q3J203_9BASI</name>
<dbReference type="AlphaFoldDB" id="A0A9Q3J203"/>
<accession>A0A9Q3J203</accession>
<gene>
    <name evidence="1" type="ORF">O181_093712</name>
</gene>
<sequence>MSVHQHCWSTLDIRITPNHHFAMHIPEQIKRWGPLNGISEYGGERLVGILQKLKTNSLNGSVEETIMKKFGQLQRLEQQGPDTDFVPLNKSPSSNLNRKELDQASYSKLLNHLQKEQPELRHYGEIPHPPNARVLRNYVVELTHVSWCYGMKVSKHSPNNLVYIKKGDSAIEFGKVCHILDLGDSGLHNGPLLMVNWLEPVKEENVGYEELGTFLASWNLRHLKMVHTLGFVSLSYISGLGAYVKVPAWSLECTDVTMLALPINKRVGLEPFD</sequence>
<evidence type="ECO:0000313" key="2">
    <source>
        <dbReference type="Proteomes" id="UP000765509"/>
    </source>
</evidence>
<evidence type="ECO:0000313" key="1">
    <source>
        <dbReference type="EMBL" id="MBW0553997.1"/>
    </source>
</evidence>
<dbReference type="OrthoDB" id="2505141at2759"/>
<keyword evidence="2" id="KW-1185">Reference proteome</keyword>
<proteinExistence type="predicted"/>
<protein>
    <submittedName>
        <fullName evidence="1">Uncharacterized protein</fullName>
    </submittedName>
</protein>
<dbReference type="Proteomes" id="UP000765509">
    <property type="component" value="Unassembled WGS sequence"/>
</dbReference>
<dbReference type="EMBL" id="AVOT02060551">
    <property type="protein sequence ID" value="MBW0553997.1"/>
    <property type="molecule type" value="Genomic_DNA"/>
</dbReference>
<reference evidence="1" key="1">
    <citation type="submission" date="2021-03" db="EMBL/GenBank/DDBJ databases">
        <title>Draft genome sequence of rust myrtle Austropuccinia psidii MF-1, a brazilian biotype.</title>
        <authorList>
            <person name="Quecine M.C."/>
            <person name="Pachon D.M.R."/>
            <person name="Bonatelli M.L."/>
            <person name="Correr F.H."/>
            <person name="Franceschini L.M."/>
            <person name="Leite T.F."/>
            <person name="Margarido G.R.A."/>
            <person name="Almeida C.A."/>
            <person name="Ferrarezi J.A."/>
            <person name="Labate C.A."/>
        </authorList>
    </citation>
    <scope>NUCLEOTIDE SEQUENCE</scope>
    <source>
        <strain evidence="1">MF-1</strain>
    </source>
</reference>
<comment type="caution">
    <text evidence="1">The sequence shown here is derived from an EMBL/GenBank/DDBJ whole genome shotgun (WGS) entry which is preliminary data.</text>
</comment>
<organism evidence="1 2">
    <name type="scientific">Austropuccinia psidii MF-1</name>
    <dbReference type="NCBI Taxonomy" id="1389203"/>
    <lineage>
        <taxon>Eukaryota</taxon>
        <taxon>Fungi</taxon>
        <taxon>Dikarya</taxon>
        <taxon>Basidiomycota</taxon>
        <taxon>Pucciniomycotina</taxon>
        <taxon>Pucciniomycetes</taxon>
        <taxon>Pucciniales</taxon>
        <taxon>Sphaerophragmiaceae</taxon>
        <taxon>Austropuccinia</taxon>
    </lineage>
</organism>